<evidence type="ECO:0000256" key="1">
    <source>
        <dbReference type="SAM" id="SignalP"/>
    </source>
</evidence>
<feature type="chain" id="PRO_5041933872" evidence="1">
    <location>
        <begin position="20"/>
        <end position="259"/>
    </location>
</feature>
<sequence>MQSSTLCLMLLVPWVSTQSSAPPQRECAAALPCMDTCTSGIPCTAAELMTSLPQVEKAYAMKLMEEDAYKFIKGLNNTDFDCMASLINNYCKTGNHAADRESLIALIKAGCPSSTLSAYVDKFYQVQVDKINNIKQKNPQCADVIYTWERSIYKLFNQSQPGQPPNMTAVFQQAMQNCVDIIGEIEKSRDTCETLWTNEYPVICKYYQANHDAMVPMVQGFCRAGLKNPEKTRDNIRKMMEHIMCKPHTSQSTTAPSSA</sequence>
<keyword evidence="1" id="KW-0732">Signal</keyword>
<organism evidence="2 3">
    <name type="scientific">Mesorhabditis belari</name>
    <dbReference type="NCBI Taxonomy" id="2138241"/>
    <lineage>
        <taxon>Eukaryota</taxon>
        <taxon>Metazoa</taxon>
        <taxon>Ecdysozoa</taxon>
        <taxon>Nematoda</taxon>
        <taxon>Chromadorea</taxon>
        <taxon>Rhabditida</taxon>
        <taxon>Rhabditina</taxon>
        <taxon>Rhabditomorpha</taxon>
        <taxon>Rhabditoidea</taxon>
        <taxon>Rhabditidae</taxon>
        <taxon>Mesorhabditinae</taxon>
        <taxon>Mesorhabditis</taxon>
    </lineage>
</organism>
<dbReference type="Proteomes" id="UP000887575">
    <property type="component" value="Unassembled WGS sequence"/>
</dbReference>
<proteinExistence type="predicted"/>
<dbReference type="WBParaSite" id="MBELARI_LOCUS11304">
    <property type="protein sequence ID" value="MBELARI_LOCUS11304"/>
    <property type="gene ID" value="MBELARI_LOCUS11304"/>
</dbReference>
<evidence type="ECO:0000313" key="3">
    <source>
        <dbReference type="WBParaSite" id="MBELARI_LOCUS11304"/>
    </source>
</evidence>
<feature type="signal peptide" evidence="1">
    <location>
        <begin position="1"/>
        <end position="19"/>
    </location>
</feature>
<keyword evidence="2" id="KW-1185">Reference proteome</keyword>
<name>A0AAF3EBI1_9BILA</name>
<protein>
    <submittedName>
        <fullName evidence="3">Uncharacterized protein</fullName>
    </submittedName>
</protein>
<dbReference type="AlphaFoldDB" id="A0AAF3EBI1"/>
<reference evidence="3" key="1">
    <citation type="submission" date="2024-02" db="UniProtKB">
        <authorList>
            <consortium name="WormBaseParasite"/>
        </authorList>
    </citation>
    <scope>IDENTIFICATION</scope>
</reference>
<accession>A0AAF3EBI1</accession>
<evidence type="ECO:0000313" key="2">
    <source>
        <dbReference type="Proteomes" id="UP000887575"/>
    </source>
</evidence>